<dbReference type="Pfam" id="PF12679">
    <property type="entry name" value="ABC2_membrane_2"/>
    <property type="match status" value="1"/>
</dbReference>
<accession>A0A6I4W4X4</accession>
<dbReference type="GO" id="GO:0140359">
    <property type="term" value="F:ABC-type transporter activity"/>
    <property type="evidence" value="ECO:0007669"/>
    <property type="project" value="InterPro"/>
</dbReference>
<feature type="transmembrane region" description="Helical" evidence="1">
    <location>
        <begin position="315"/>
        <end position="341"/>
    </location>
</feature>
<keyword evidence="1" id="KW-1133">Transmembrane helix</keyword>
<feature type="transmembrane region" description="Helical" evidence="1">
    <location>
        <begin position="361"/>
        <end position="382"/>
    </location>
</feature>
<evidence type="ECO:0000256" key="1">
    <source>
        <dbReference type="SAM" id="Phobius"/>
    </source>
</evidence>
<dbReference type="Proteomes" id="UP000431901">
    <property type="component" value="Unassembled WGS sequence"/>
</dbReference>
<evidence type="ECO:0000313" key="2">
    <source>
        <dbReference type="EMBL" id="MXQ63790.1"/>
    </source>
</evidence>
<dbReference type="AlphaFoldDB" id="A0A6I4W4X4"/>
<dbReference type="EMBL" id="WUTW01000001">
    <property type="protein sequence ID" value="MXQ63790.1"/>
    <property type="molecule type" value="Genomic_DNA"/>
</dbReference>
<organism evidence="2 3">
    <name type="scientific">Actinomadura rayongensis</name>
    <dbReference type="NCBI Taxonomy" id="1429076"/>
    <lineage>
        <taxon>Bacteria</taxon>
        <taxon>Bacillati</taxon>
        <taxon>Actinomycetota</taxon>
        <taxon>Actinomycetes</taxon>
        <taxon>Streptosporangiales</taxon>
        <taxon>Thermomonosporaceae</taxon>
        <taxon>Actinomadura</taxon>
    </lineage>
</organism>
<feature type="transmembrane region" description="Helical" evidence="1">
    <location>
        <begin position="272"/>
        <end position="294"/>
    </location>
</feature>
<feature type="transmembrane region" description="Helical" evidence="1">
    <location>
        <begin position="21"/>
        <end position="39"/>
    </location>
</feature>
<feature type="transmembrane region" description="Helical" evidence="1">
    <location>
        <begin position="389"/>
        <end position="411"/>
    </location>
</feature>
<reference evidence="2 3" key="1">
    <citation type="submission" date="2019-12" db="EMBL/GenBank/DDBJ databases">
        <title>Nocardia macrotermitis sp. nov. and Nocardia aurantia sp. nov., isolated from the gut of the fungus growing-termite Macrotermes natalensis.</title>
        <authorList>
            <person name="Christine B."/>
            <person name="Rene B."/>
        </authorList>
    </citation>
    <scope>NUCLEOTIDE SEQUENCE [LARGE SCALE GENOMIC DNA]</scope>
    <source>
        <strain evidence="2 3">DSM 102126</strain>
    </source>
</reference>
<keyword evidence="3" id="KW-1185">Reference proteome</keyword>
<evidence type="ECO:0000313" key="3">
    <source>
        <dbReference type="Proteomes" id="UP000431901"/>
    </source>
</evidence>
<proteinExistence type="predicted"/>
<feature type="transmembrane region" description="Helical" evidence="1">
    <location>
        <begin position="456"/>
        <end position="477"/>
    </location>
</feature>
<comment type="caution">
    <text evidence="2">The sequence shown here is derived from an EMBL/GenBank/DDBJ whole genome shotgun (WGS) entry which is preliminary data.</text>
</comment>
<keyword evidence="1" id="KW-0472">Membrane</keyword>
<dbReference type="Gene3D" id="2.60.120.200">
    <property type="match status" value="1"/>
</dbReference>
<gene>
    <name evidence="2" type="ORF">GQ466_07065</name>
</gene>
<name>A0A6I4W4X4_9ACTN</name>
<dbReference type="OrthoDB" id="185815at2"/>
<dbReference type="RefSeq" id="WP_161101895.1">
    <property type="nucleotide sequence ID" value="NZ_JBHLYI010000005.1"/>
</dbReference>
<sequence length="482" mass="49062">MTVFAQLLHAEWTKFRTVRGWVVGALVAFLATVLVGLLGTGGTKLPHGSAEPLPVGPGGEAVSDTFFFVHRTLTGDGSLTVRLASLTGADGAGLTPWAKGGILVKAGTRPGSSYAAVLLTGAHGTRMQHDFTHDRAGRPGAGSRWLRLVRTGSVVTGSESADGVHWTTIGTARVRSGAVGAGMFATSPASFHTSGRSVTENPAVATAVFDHVSVRGGFGGAWRGEQIGGAPYGPEMRPGFRTAGGTFALTGAGDIAPLVGGPALGNAFPVEAFLVGAFAGLIALAVLGATAMTAEYRRGMIRTTLAATPHPGRVLAAKAVVLGAVAFTVGTAAALVAVRIGENRVRADGYAIFTVPALTELRAVAGTGLLLAAAAILALGAGTMLRRGAVAVTGLVVLIVIPYILAMSAVLPAGAANWVLRVSPAAGFAIQQTLPRYGHVWSEYTPATGYYPLAPWAGFAVLCGWAAVAFGSAVVLLRRRDA</sequence>
<keyword evidence="1" id="KW-0812">Transmembrane</keyword>
<dbReference type="GO" id="GO:0005886">
    <property type="term" value="C:plasma membrane"/>
    <property type="evidence" value="ECO:0007669"/>
    <property type="project" value="UniProtKB-SubCell"/>
</dbReference>
<protein>
    <submittedName>
        <fullName evidence="2">ABC transporter permease subunit</fullName>
    </submittedName>
</protein>